<proteinExistence type="predicted"/>
<dbReference type="GO" id="GO:0035514">
    <property type="term" value="F:DNA demethylase activity"/>
    <property type="evidence" value="ECO:0007669"/>
    <property type="project" value="InterPro"/>
</dbReference>
<accession>A0A314Y1Z3</accession>
<evidence type="ECO:0000313" key="2">
    <source>
        <dbReference type="EMBL" id="PQP99349.1"/>
    </source>
</evidence>
<dbReference type="EMBL" id="PJQY01001828">
    <property type="protein sequence ID" value="PQP99349.1"/>
    <property type="molecule type" value="Genomic_DNA"/>
</dbReference>
<sequence length="129" mass="14707">MEKKARPTKEDSSVAPPSLAFEALNSISLSFLEANHESEYQTKSCEPVIEEPPSPQPESTEIPDIEDLFLDDPNYIPTIKMRDENFSENLKPYMCVFRENYTSTELVASQNAYAPKLKHVARLRTKQLV</sequence>
<dbReference type="PANTHER" id="PTHR46213">
    <property type="entry name" value="TRANSCRIPTIONAL ACTIVATOR DEMETER"/>
    <property type="match status" value="1"/>
</dbReference>
<evidence type="ECO:0000256" key="1">
    <source>
        <dbReference type="SAM" id="MobiDB-lite"/>
    </source>
</evidence>
<dbReference type="InterPro" id="IPR044811">
    <property type="entry name" value="DME/ROS1"/>
</dbReference>
<name>A0A314Y1Z3_PRUYE</name>
<dbReference type="AlphaFoldDB" id="A0A314Y1Z3"/>
<organism evidence="2 3">
    <name type="scientific">Prunus yedoensis var. nudiflora</name>
    <dbReference type="NCBI Taxonomy" id="2094558"/>
    <lineage>
        <taxon>Eukaryota</taxon>
        <taxon>Viridiplantae</taxon>
        <taxon>Streptophyta</taxon>
        <taxon>Embryophyta</taxon>
        <taxon>Tracheophyta</taxon>
        <taxon>Spermatophyta</taxon>
        <taxon>Magnoliopsida</taxon>
        <taxon>eudicotyledons</taxon>
        <taxon>Gunneridae</taxon>
        <taxon>Pentapetalae</taxon>
        <taxon>rosids</taxon>
        <taxon>fabids</taxon>
        <taxon>Rosales</taxon>
        <taxon>Rosaceae</taxon>
        <taxon>Amygdaloideae</taxon>
        <taxon>Amygdaleae</taxon>
        <taxon>Prunus</taxon>
    </lineage>
</organism>
<dbReference type="PANTHER" id="PTHR46213:SF13">
    <property type="entry name" value="DEMETER-LIKE PROTEIN 2-RELATED"/>
    <property type="match status" value="1"/>
</dbReference>
<protein>
    <submittedName>
        <fullName evidence="2">DEMETER-like protein 2 isoform X1</fullName>
    </submittedName>
</protein>
<dbReference type="GO" id="GO:0019104">
    <property type="term" value="F:DNA N-glycosylase activity"/>
    <property type="evidence" value="ECO:0007669"/>
    <property type="project" value="InterPro"/>
</dbReference>
<dbReference type="Proteomes" id="UP000250321">
    <property type="component" value="Unassembled WGS sequence"/>
</dbReference>
<comment type="caution">
    <text evidence="2">The sequence shown here is derived from an EMBL/GenBank/DDBJ whole genome shotgun (WGS) entry which is preliminary data.</text>
</comment>
<evidence type="ECO:0000313" key="3">
    <source>
        <dbReference type="Proteomes" id="UP000250321"/>
    </source>
</evidence>
<keyword evidence="3" id="KW-1185">Reference proteome</keyword>
<dbReference type="GO" id="GO:0141166">
    <property type="term" value="P:chromosomal 5-methylcytosine DNA demethylation pathway"/>
    <property type="evidence" value="ECO:0007669"/>
    <property type="project" value="InterPro"/>
</dbReference>
<feature type="region of interest" description="Disordered" evidence="1">
    <location>
        <begin position="41"/>
        <end position="63"/>
    </location>
</feature>
<reference evidence="2 3" key="1">
    <citation type="submission" date="2018-02" db="EMBL/GenBank/DDBJ databases">
        <title>Draft genome of wild Prunus yedoensis var. nudiflora.</title>
        <authorList>
            <person name="Baek S."/>
            <person name="Kim J.-H."/>
            <person name="Choi K."/>
            <person name="Kim G.-B."/>
            <person name="Cho A."/>
            <person name="Jang H."/>
            <person name="Shin C.-H."/>
            <person name="Yu H.-J."/>
            <person name="Mun J.-H."/>
        </authorList>
    </citation>
    <scope>NUCLEOTIDE SEQUENCE [LARGE SCALE GENOMIC DNA]</scope>
    <source>
        <strain evidence="3">cv. Jeju island</strain>
        <tissue evidence="2">Leaf</tissue>
    </source>
</reference>
<gene>
    <name evidence="2" type="ORF">Pyn_08001</name>
</gene>
<dbReference type="STRING" id="2094558.A0A314Y1Z3"/>